<dbReference type="SMART" id="SM00382">
    <property type="entry name" value="AAA"/>
    <property type="match status" value="2"/>
</dbReference>
<dbReference type="EMBL" id="JALJOR010000006">
    <property type="protein sequence ID" value="KAK9815778.1"/>
    <property type="molecule type" value="Genomic_DNA"/>
</dbReference>
<dbReference type="FunFam" id="3.40.50.300:FF:000011">
    <property type="entry name" value="Putative ABC transporter ATP-binding component"/>
    <property type="match status" value="1"/>
</dbReference>
<evidence type="ECO:0000256" key="1">
    <source>
        <dbReference type="ARBA" id="ARBA00022741"/>
    </source>
</evidence>
<keyword evidence="7" id="KW-1185">Reference proteome</keyword>
<reference evidence="6 7" key="1">
    <citation type="journal article" date="2024" name="Nat. Commun.">
        <title>Phylogenomics reveals the evolutionary origins of lichenization in chlorophyte algae.</title>
        <authorList>
            <person name="Puginier C."/>
            <person name="Libourel C."/>
            <person name="Otte J."/>
            <person name="Skaloud P."/>
            <person name="Haon M."/>
            <person name="Grisel S."/>
            <person name="Petersen M."/>
            <person name="Berrin J.G."/>
            <person name="Delaux P.M."/>
            <person name="Dal Grande F."/>
            <person name="Keller J."/>
        </authorList>
    </citation>
    <scope>NUCLEOTIDE SEQUENCE [LARGE SCALE GENOMIC DNA]</scope>
    <source>
        <strain evidence="6 7">SAG 2043</strain>
    </source>
</reference>
<gene>
    <name evidence="6" type="ORF">WJX72_009325</name>
</gene>
<feature type="region of interest" description="Disordered" evidence="4">
    <location>
        <begin position="606"/>
        <end position="667"/>
    </location>
</feature>
<keyword evidence="3" id="KW-0175">Coiled coil</keyword>
<dbReference type="Proteomes" id="UP001489004">
    <property type="component" value="Unassembled WGS sequence"/>
</dbReference>
<evidence type="ECO:0000256" key="4">
    <source>
        <dbReference type="SAM" id="MobiDB-lite"/>
    </source>
</evidence>
<dbReference type="CDD" id="cd03221">
    <property type="entry name" value="ABCF_EF-3"/>
    <property type="match status" value="2"/>
</dbReference>
<feature type="compositionally biased region" description="Polar residues" evidence="4">
    <location>
        <begin position="606"/>
        <end position="616"/>
    </location>
</feature>
<dbReference type="InterPro" id="IPR032524">
    <property type="entry name" value="ABC_tran_C"/>
</dbReference>
<dbReference type="InterPro" id="IPR037118">
    <property type="entry name" value="Val-tRNA_synth_C_sf"/>
</dbReference>
<evidence type="ECO:0000259" key="5">
    <source>
        <dbReference type="PROSITE" id="PS50893"/>
    </source>
</evidence>
<keyword evidence="2" id="KW-0067">ATP-binding</keyword>
<protein>
    <recommendedName>
        <fullName evidence="5">ABC transporter domain-containing protein</fullName>
    </recommendedName>
</protein>
<evidence type="ECO:0000313" key="7">
    <source>
        <dbReference type="Proteomes" id="UP001489004"/>
    </source>
</evidence>
<feature type="compositionally biased region" description="Low complexity" evidence="4">
    <location>
        <begin position="617"/>
        <end position="660"/>
    </location>
</feature>
<comment type="caution">
    <text evidence="6">The sequence shown here is derived from an EMBL/GenBank/DDBJ whole genome shotgun (WGS) entry which is preliminary data.</text>
</comment>
<dbReference type="InterPro" id="IPR003593">
    <property type="entry name" value="AAA+_ATPase"/>
</dbReference>
<feature type="domain" description="ABC transporter" evidence="5">
    <location>
        <begin position="386"/>
        <end position="611"/>
    </location>
</feature>
<keyword evidence="1" id="KW-0547">Nucleotide-binding</keyword>
<dbReference type="PANTHER" id="PTHR42855:SF1">
    <property type="entry name" value="ABC TRANSPORTER DOMAIN-CONTAINING PROTEIN"/>
    <property type="match status" value="1"/>
</dbReference>
<feature type="domain" description="ABC transporter" evidence="5">
    <location>
        <begin position="66"/>
        <end position="315"/>
    </location>
</feature>
<dbReference type="GO" id="GO:0003677">
    <property type="term" value="F:DNA binding"/>
    <property type="evidence" value="ECO:0007669"/>
    <property type="project" value="InterPro"/>
</dbReference>
<dbReference type="Gene3D" id="3.40.50.300">
    <property type="entry name" value="P-loop containing nucleotide triphosphate hydrolases"/>
    <property type="match status" value="2"/>
</dbReference>
<dbReference type="Pfam" id="PF00005">
    <property type="entry name" value="ABC_tran"/>
    <property type="match status" value="2"/>
</dbReference>
<evidence type="ECO:0000313" key="6">
    <source>
        <dbReference type="EMBL" id="KAK9815778.1"/>
    </source>
</evidence>
<dbReference type="InterPro" id="IPR017871">
    <property type="entry name" value="ABC_transporter-like_CS"/>
</dbReference>
<dbReference type="SUPFAM" id="SSF52540">
    <property type="entry name" value="P-loop containing nucleoside triphosphate hydrolases"/>
    <property type="match status" value="2"/>
</dbReference>
<dbReference type="PANTHER" id="PTHR42855">
    <property type="entry name" value="ABC TRANSPORTER ATP-BINDING SUBUNIT"/>
    <property type="match status" value="1"/>
</dbReference>
<proteinExistence type="predicted"/>
<dbReference type="GO" id="GO:0005524">
    <property type="term" value="F:ATP binding"/>
    <property type="evidence" value="ECO:0007669"/>
    <property type="project" value="UniProtKB-KW"/>
</dbReference>
<name>A0AAW1Q0J2_9CHLO</name>
<sequence>MHLERWPARRVCRLRAVATSPVLRHGPPRVAFGKPGCGSSSSAIRCGRLAAQSGGRGGKGSGDVLLIMENISKSHDGENVLFEGLTFTVGRGEKLAVVGPNGVGKSSLLRILAGADEPDSGQANRRKGMTVGYLAQEPEFDDNCTVIDAVLQADSTIGQVVRDYERAAAAAQHDPSTSRALDHAMSKMDALGAWELSTKAHEILQSVGCPPADSKLGDLSGGQRRRVALAAAMISKPDLLILDEPTNHMDLRAIQWMEQQFKDPRTTTVMITHDRYFLESICTGILELDRGSAHMHGFGGRGSYDLFRQAREERRHAQATAAANARTVLRKETEWMRRQPKARSAKARFRQDQFYELTAKAKSGPRADMVVEFEGSAMARQGKRVMLLEDACCRWDGRDIIRDFCYDFQPGERIGIVGPNGAGKSTLLNLIAGKLAPESGLREPGETAVIGYFTQHPHELAPELKLIDYIREVADGTKARPSDPLPGGAQTPEKILERVGFARPRQNQPVRLLSGGERRRLQLAAVLVERPNLLICDEPTNDMDLQTVESMEELLSEYGGTLLIVSHDRAFMDNLVDRLFVLRGDGIVRLFDGTYSEFLETEEAQQVQSASKSGRTGSAAQNGNGASASASNGSASSSDRNGSSAGVSAASSGSSSSARGGSIGMQAATATRTATKLRKLGLLERKEFAKLEKEIDKLGERKSKLDAKLVQLGSSGDFVELNEVSQQLAALADTIDQKTDRWMELAERADV</sequence>
<dbReference type="InterPro" id="IPR003439">
    <property type="entry name" value="ABC_transporter-like_ATP-bd"/>
</dbReference>
<dbReference type="PROSITE" id="PS00211">
    <property type="entry name" value="ABC_TRANSPORTER_1"/>
    <property type="match status" value="2"/>
</dbReference>
<dbReference type="PROSITE" id="PS50893">
    <property type="entry name" value="ABC_TRANSPORTER_2"/>
    <property type="match status" value="2"/>
</dbReference>
<dbReference type="AlphaFoldDB" id="A0AAW1Q0J2"/>
<dbReference type="GO" id="GO:0016887">
    <property type="term" value="F:ATP hydrolysis activity"/>
    <property type="evidence" value="ECO:0007669"/>
    <property type="project" value="InterPro"/>
</dbReference>
<accession>A0AAW1Q0J2</accession>
<dbReference type="InterPro" id="IPR051309">
    <property type="entry name" value="ABCF_ATPase"/>
</dbReference>
<dbReference type="InterPro" id="IPR027417">
    <property type="entry name" value="P-loop_NTPase"/>
</dbReference>
<dbReference type="Pfam" id="PF16326">
    <property type="entry name" value="ABC_tran_CTD"/>
    <property type="match status" value="1"/>
</dbReference>
<evidence type="ECO:0000256" key="3">
    <source>
        <dbReference type="SAM" id="Coils"/>
    </source>
</evidence>
<evidence type="ECO:0000256" key="2">
    <source>
        <dbReference type="ARBA" id="ARBA00022840"/>
    </source>
</evidence>
<feature type="coiled-coil region" evidence="3">
    <location>
        <begin position="688"/>
        <end position="741"/>
    </location>
</feature>
<organism evidence="6 7">
    <name type="scientific">[Myrmecia] bisecta</name>
    <dbReference type="NCBI Taxonomy" id="41462"/>
    <lineage>
        <taxon>Eukaryota</taxon>
        <taxon>Viridiplantae</taxon>
        <taxon>Chlorophyta</taxon>
        <taxon>core chlorophytes</taxon>
        <taxon>Trebouxiophyceae</taxon>
        <taxon>Trebouxiales</taxon>
        <taxon>Trebouxiaceae</taxon>
        <taxon>Myrmecia</taxon>
    </lineage>
</organism>
<dbReference type="Gene3D" id="1.10.287.380">
    <property type="entry name" value="Valyl-tRNA synthetase, C-terminal domain"/>
    <property type="match status" value="1"/>
</dbReference>